<evidence type="ECO:0000256" key="4">
    <source>
        <dbReference type="ARBA" id="ARBA00022692"/>
    </source>
</evidence>
<keyword evidence="6 10" id="KW-1133">Transmembrane helix</keyword>
<feature type="transmembrane region" description="Helical" evidence="10">
    <location>
        <begin position="44"/>
        <end position="64"/>
    </location>
</feature>
<protein>
    <recommendedName>
        <fullName evidence="10">Elongation of very long chain fatty acids protein</fullName>
        <ecNumber evidence="10">2.3.1.199</ecNumber>
    </recommendedName>
    <alternativeName>
        <fullName evidence="10">Very-long-chain 3-oxoacyl-CoA synthase</fullName>
    </alternativeName>
</protein>
<dbReference type="InterPro" id="IPR002076">
    <property type="entry name" value="ELO_fam"/>
</dbReference>
<evidence type="ECO:0000256" key="2">
    <source>
        <dbReference type="ARBA" id="ARBA00022516"/>
    </source>
</evidence>
<evidence type="ECO:0000256" key="3">
    <source>
        <dbReference type="ARBA" id="ARBA00022679"/>
    </source>
</evidence>
<comment type="caution">
    <text evidence="11">The sequence shown here is derived from an EMBL/GenBank/DDBJ whole genome shotgun (WGS) entry which is preliminary data.</text>
</comment>
<keyword evidence="7 10" id="KW-0443">Lipid metabolism</keyword>
<keyword evidence="9 10" id="KW-0275">Fatty acid biosynthesis</keyword>
<feature type="transmembrane region" description="Helical" evidence="10">
    <location>
        <begin position="156"/>
        <end position="176"/>
    </location>
</feature>
<feature type="transmembrane region" description="Helical" evidence="10">
    <location>
        <begin position="182"/>
        <end position="198"/>
    </location>
</feature>
<keyword evidence="4 10" id="KW-0812">Transmembrane</keyword>
<dbReference type="GO" id="GO:0019367">
    <property type="term" value="P:fatty acid elongation, saturated fatty acid"/>
    <property type="evidence" value="ECO:0007669"/>
    <property type="project" value="TreeGrafter"/>
</dbReference>
<evidence type="ECO:0000256" key="1">
    <source>
        <dbReference type="ARBA" id="ARBA00004141"/>
    </source>
</evidence>
<name>A0A226F126_FOLCA</name>
<feature type="transmembrane region" description="Helical" evidence="10">
    <location>
        <begin position="128"/>
        <end position="149"/>
    </location>
</feature>
<dbReference type="EC" id="2.3.1.199" evidence="10"/>
<sequence>MFGLAGNKTVTYRDYLVWTYTEPPTIRPLWFEKLDLIWSIEWAIKYWTISIWAAALYLIFIFVGRKWMENRKPYDLKSVLIWWNGALAIFSIWSFIRTVPELVQVLSTEHGLFRSVCVREYFNESSAFYGWLFMWSKIVELGDTVFIVLRKKPLIFLHWFHHITVLVAVWVSVFHFDPVSRWFGVVNLGVHSLMYTYYSLKAMGYWIPKWVSMTITFLQISQMILAVGLNLYAIYVKSTGVTCARSDEGIKIHFWLYFAYLVLFANYFYKAYLRPRKSLKGKVE</sequence>
<evidence type="ECO:0000256" key="8">
    <source>
        <dbReference type="ARBA" id="ARBA00023136"/>
    </source>
</evidence>
<evidence type="ECO:0000313" key="12">
    <source>
        <dbReference type="Proteomes" id="UP000198287"/>
    </source>
</evidence>
<dbReference type="GO" id="GO:0009922">
    <property type="term" value="F:fatty acid elongase activity"/>
    <property type="evidence" value="ECO:0007669"/>
    <property type="project" value="UniProtKB-EC"/>
</dbReference>
<dbReference type="GO" id="GO:0005789">
    <property type="term" value="C:endoplasmic reticulum membrane"/>
    <property type="evidence" value="ECO:0007669"/>
    <property type="project" value="TreeGrafter"/>
</dbReference>
<dbReference type="OMA" id="NYFYKAY"/>
<dbReference type="GO" id="GO:0042761">
    <property type="term" value="P:very long-chain fatty acid biosynthetic process"/>
    <property type="evidence" value="ECO:0007669"/>
    <property type="project" value="TreeGrafter"/>
</dbReference>
<evidence type="ECO:0000256" key="7">
    <source>
        <dbReference type="ARBA" id="ARBA00023098"/>
    </source>
</evidence>
<dbReference type="Proteomes" id="UP000198287">
    <property type="component" value="Unassembled WGS sequence"/>
</dbReference>
<dbReference type="PANTHER" id="PTHR11157">
    <property type="entry name" value="FATTY ACID ACYL TRANSFERASE-RELATED"/>
    <property type="match status" value="1"/>
</dbReference>
<dbReference type="EMBL" id="LNIX01000001">
    <property type="protein sequence ID" value="OXA63178.1"/>
    <property type="molecule type" value="Genomic_DNA"/>
</dbReference>
<dbReference type="AlphaFoldDB" id="A0A226F126"/>
<reference evidence="11 12" key="1">
    <citation type="submission" date="2015-12" db="EMBL/GenBank/DDBJ databases">
        <title>The genome of Folsomia candida.</title>
        <authorList>
            <person name="Faddeeva A."/>
            <person name="Derks M.F."/>
            <person name="Anvar Y."/>
            <person name="Smit S."/>
            <person name="Van Straalen N."/>
            <person name="Roelofs D."/>
        </authorList>
    </citation>
    <scope>NUCLEOTIDE SEQUENCE [LARGE SCALE GENOMIC DNA]</scope>
    <source>
        <strain evidence="11 12">VU population</strain>
        <tissue evidence="11">Whole body</tissue>
    </source>
</reference>
<keyword evidence="2 10" id="KW-0444">Lipid biosynthesis</keyword>
<keyword evidence="8 10" id="KW-0472">Membrane</keyword>
<evidence type="ECO:0000256" key="9">
    <source>
        <dbReference type="ARBA" id="ARBA00023160"/>
    </source>
</evidence>
<keyword evidence="5 10" id="KW-0276">Fatty acid metabolism</keyword>
<comment type="similarity">
    <text evidence="10">Belongs to the ELO family.</text>
</comment>
<dbReference type="GO" id="GO:0034626">
    <property type="term" value="P:fatty acid elongation, polyunsaturated fatty acid"/>
    <property type="evidence" value="ECO:0007669"/>
    <property type="project" value="TreeGrafter"/>
</dbReference>
<evidence type="ECO:0000313" key="11">
    <source>
        <dbReference type="EMBL" id="OXA63178.1"/>
    </source>
</evidence>
<dbReference type="GO" id="GO:0034625">
    <property type="term" value="P:fatty acid elongation, monounsaturated fatty acid"/>
    <property type="evidence" value="ECO:0007669"/>
    <property type="project" value="TreeGrafter"/>
</dbReference>
<keyword evidence="3 10" id="KW-0808">Transferase</keyword>
<evidence type="ECO:0000256" key="5">
    <source>
        <dbReference type="ARBA" id="ARBA00022832"/>
    </source>
</evidence>
<feature type="transmembrane region" description="Helical" evidence="10">
    <location>
        <begin position="210"/>
        <end position="234"/>
    </location>
</feature>
<dbReference type="OrthoDB" id="10259681at2759"/>
<evidence type="ECO:0000256" key="10">
    <source>
        <dbReference type="RuleBase" id="RU361115"/>
    </source>
</evidence>
<dbReference type="PANTHER" id="PTHR11157:SF17">
    <property type="entry name" value="ELONGATION OF VERY LONG CHAIN FATTY ACIDS PROTEIN 6"/>
    <property type="match status" value="1"/>
</dbReference>
<keyword evidence="12" id="KW-1185">Reference proteome</keyword>
<dbReference type="InterPro" id="IPR030457">
    <property type="entry name" value="ELO_CS"/>
</dbReference>
<feature type="transmembrane region" description="Helical" evidence="10">
    <location>
        <begin position="254"/>
        <end position="272"/>
    </location>
</feature>
<organism evidence="11 12">
    <name type="scientific">Folsomia candida</name>
    <name type="common">Springtail</name>
    <dbReference type="NCBI Taxonomy" id="158441"/>
    <lineage>
        <taxon>Eukaryota</taxon>
        <taxon>Metazoa</taxon>
        <taxon>Ecdysozoa</taxon>
        <taxon>Arthropoda</taxon>
        <taxon>Hexapoda</taxon>
        <taxon>Collembola</taxon>
        <taxon>Entomobryomorpha</taxon>
        <taxon>Isotomoidea</taxon>
        <taxon>Isotomidae</taxon>
        <taxon>Proisotominae</taxon>
        <taxon>Folsomia</taxon>
    </lineage>
</organism>
<comment type="subcellular location">
    <subcellularLocation>
        <location evidence="1">Membrane</location>
        <topology evidence="1">Multi-pass membrane protein</topology>
    </subcellularLocation>
</comment>
<comment type="catalytic activity">
    <reaction evidence="10">
        <text>a very-long-chain acyl-CoA + malonyl-CoA + H(+) = a very-long-chain 3-oxoacyl-CoA + CO2 + CoA</text>
        <dbReference type="Rhea" id="RHEA:32727"/>
        <dbReference type="ChEBI" id="CHEBI:15378"/>
        <dbReference type="ChEBI" id="CHEBI:16526"/>
        <dbReference type="ChEBI" id="CHEBI:57287"/>
        <dbReference type="ChEBI" id="CHEBI:57384"/>
        <dbReference type="ChEBI" id="CHEBI:90725"/>
        <dbReference type="ChEBI" id="CHEBI:90736"/>
        <dbReference type="EC" id="2.3.1.199"/>
    </reaction>
</comment>
<evidence type="ECO:0000256" key="6">
    <source>
        <dbReference type="ARBA" id="ARBA00022989"/>
    </source>
</evidence>
<dbReference type="PROSITE" id="PS01188">
    <property type="entry name" value="ELO"/>
    <property type="match status" value="1"/>
</dbReference>
<feature type="transmembrane region" description="Helical" evidence="10">
    <location>
        <begin position="76"/>
        <end position="96"/>
    </location>
</feature>
<gene>
    <name evidence="11" type="ORF">Fcan01_03449</name>
</gene>
<accession>A0A226F126</accession>
<dbReference type="GO" id="GO:0030148">
    <property type="term" value="P:sphingolipid biosynthetic process"/>
    <property type="evidence" value="ECO:0007669"/>
    <property type="project" value="TreeGrafter"/>
</dbReference>
<dbReference type="Pfam" id="PF01151">
    <property type="entry name" value="ELO"/>
    <property type="match status" value="1"/>
</dbReference>
<proteinExistence type="inferred from homology"/>